<proteinExistence type="predicted"/>
<keyword evidence="4" id="KW-1185">Reference proteome</keyword>
<dbReference type="AlphaFoldDB" id="A0A7K7KV02"/>
<dbReference type="EMBL" id="VZSO01000073">
    <property type="protein sequence ID" value="NWZ22544.1"/>
    <property type="molecule type" value="Genomic_DNA"/>
</dbReference>
<feature type="non-terminal residue" evidence="3">
    <location>
        <position position="125"/>
    </location>
</feature>
<reference evidence="3 4" key="1">
    <citation type="submission" date="2019-09" db="EMBL/GenBank/DDBJ databases">
        <title>Bird 10,000 Genomes (B10K) Project - Family phase.</title>
        <authorList>
            <person name="Zhang G."/>
        </authorList>
    </citation>
    <scope>NUCLEOTIDE SEQUENCE [LARGE SCALE GENOMIC DNA]</scope>
    <source>
        <strain evidence="3">OUT-0051</strain>
        <tissue evidence="3">Kidney</tissue>
    </source>
</reference>
<feature type="non-terminal residue" evidence="3">
    <location>
        <position position="1"/>
    </location>
</feature>
<dbReference type="InterPro" id="IPR053891">
    <property type="entry name" value="Shisa_N"/>
</dbReference>
<feature type="domain" description="Shisa N-terminal" evidence="2">
    <location>
        <begin position="24"/>
        <end position="72"/>
    </location>
</feature>
<feature type="chain" id="PRO_5029872360" evidence="1">
    <location>
        <begin position="25"/>
        <end position="125"/>
    </location>
</feature>
<accession>A0A7K7KV02</accession>
<evidence type="ECO:0000313" key="4">
    <source>
        <dbReference type="Proteomes" id="UP000525565"/>
    </source>
</evidence>
<feature type="signal peptide" evidence="1">
    <location>
        <begin position="1"/>
        <end position="24"/>
    </location>
</feature>
<dbReference type="Pfam" id="PF13908">
    <property type="entry name" value="Shisa_N"/>
    <property type="match status" value="1"/>
</dbReference>
<protein>
    <submittedName>
        <fullName evidence="3">SHSA4 protein</fullName>
    </submittedName>
</protein>
<comment type="caution">
    <text evidence="3">The sequence shown here is derived from an EMBL/GenBank/DDBJ whole genome shotgun (WGS) entry which is preliminary data.</text>
</comment>
<evidence type="ECO:0000259" key="2">
    <source>
        <dbReference type="Pfam" id="PF13908"/>
    </source>
</evidence>
<sequence length="125" mass="13766">MAAWRGAPGLGLLLLCLLPVPALGEDCRAYLDPHSKVQPAKSCPSFCCGDCTRRYCCSNSLFRFDEEQQLMCNLLDGRYEANGVCTVGSKDKSKHLNGKNLQRDLSAPYKALSGIYFKACNLLLK</sequence>
<dbReference type="Proteomes" id="UP000525565">
    <property type="component" value="Unassembled WGS sequence"/>
</dbReference>
<evidence type="ECO:0000256" key="1">
    <source>
        <dbReference type="SAM" id="SignalP"/>
    </source>
</evidence>
<organism evidence="3 4">
    <name type="scientific">Asarcornis scutulata</name>
    <dbReference type="NCBI Taxonomy" id="75869"/>
    <lineage>
        <taxon>Eukaryota</taxon>
        <taxon>Metazoa</taxon>
        <taxon>Chordata</taxon>
        <taxon>Craniata</taxon>
        <taxon>Vertebrata</taxon>
        <taxon>Euteleostomi</taxon>
        <taxon>Archelosauria</taxon>
        <taxon>Archosauria</taxon>
        <taxon>Dinosauria</taxon>
        <taxon>Saurischia</taxon>
        <taxon>Theropoda</taxon>
        <taxon>Coelurosauria</taxon>
        <taxon>Aves</taxon>
        <taxon>Neognathae</taxon>
        <taxon>Galloanserae</taxon>
        <taxon>Anseriformes</taxon>
        <taxon>Anatidae</taxon>
        <taxon>Anatinae</taxon>
        <taxon>Asarcornis</taxon>
    </lineage>
</organism>
<keyword evidence="1" id="KW-0732">Signal</keyword>
<name>A0A7K7KV02_9AVES</name>
<evidence type="ECO:0000313" key="3">
    <source>
        <dbReference type="EMBL" id="NWZ22544.1"/>
    </source>
</evidence>
<gene>
    <name evidence="3" type="primary">Shisa4_0</name>
    <name evidence="3" type="ORF">ASASCU_R16361</name>
</gene>